<feature type="domain" description="OmpR/PhoB-type" evidence="5">
    <location>
        <begin position="85"/>
        <end position="186"/>
    </location>
</feature>
<proteinExistence type="predicted"/>
<dbReference type="InterPro" id="IPR036388">
    <property type="entry name" value="WH-like_DNA-bd_sf"/>
</dbReference>
<keyword evidence="4" id="KW-0812">Transmembrane</keyword>
<evidence type="ECO:0000256" key="3">
    <source>
        <dbReference type="SAM" id="MobiDB-lite"/>
    </source>
</evidence>
<reference evidence="6 7" key="1">
    <citation type="journal article" date="2006" name="J. Bacteriol.">
        <title>Genome sequence of Aeromonas hydrophila ATCC 7966T: jack of all trades.</title>
        <authorList>
            <person name="Seshadri R."/>
            <person name="Joseph S.W."/>
            <person name="Chopra A.K."/>
            <person name="Sha J."/>
            <person name="Shaw J."/>
            <person name="Graf J."/>
            <person name="Haft D."/>
            <person name="Wu M."/>
            <person name="Ren Q."/>
            <person name="Rosovitz M.J."/>
            <person name="Madupu R."/>
            <person name="Tallon L."/>
            <person name="Kim M."/>
            <person name="Jin S."/>
            <person name="Vuong H."/>
            <person name="Stine O.C."/>
            <person name="Ali A."/>
            <person name="Horneman A.J."/>
            <person name="Heidelberg J.F."/>
        </authorList>
    </citation>
    <scope>NUCLEOTIDE SEQUENCE [LARGE SCALE GENOMIC DNA]</scope>
    <source>
        <strain evidence="7">ATCC 7966 / DSM 30187 / BCRC 13018 / CCUG 14551 / JCM 1027 / KCTC 2358 / NCIMB 9240 / NCTC 8049</strain>
    </source>
</reference>
<accession>A0KMK1</accession>
<feature type="transmembrane region" description="Helical" evidence="4">
    <location>
        <begin position="242"/>
        <end position="261"/>
    </location>
</feature>
<dbReference type="Pfam" id="PF00486">
    <property type="entry name" value="Trans_reg_C"/>
    <property type="match status" value="1"/>
</dbReference>
<dbReference type="InterPro" id="IPR001867">
    <property type="entry name" value="OmpR/PhoB-type_DNA-bd"/>
</dbReference>
<dbReference type="EMBL" id="CP000462">
    <property type="protein sequence ID" value="ABK38723.1"/>
    <property type="molecule type" value="Genomic_DNA"/>
</dbReference>
<dbReference type="CDD" id="cd00383">
    <property type="entry name" value="trans_reg_C"/>
    <property type="match status" value="1"/>
</dbReference>
<keyword evidence="4" id="KW-1133">Transmembrane helix</keyword>
<dbReference type="PATRIC" id="fig|380703.7.peg.2998"/>
<organism evidence="6 7">
    <name type="scientific">Aeromonas hydrophila subsp. hydrophila (strain ATCC 7966 / DSM 30187 / BCRC 13018 / CCUG 14551 / JCM 1027 / KCTC 2358 / NCIMB 9240 / NCTC 8049)</name>
    <dbReference type="NCBI Taxonomy" id="380703"/>
    <lineage>
        <taxon>Bacteria</taxon>
        <taxon>Pseudomonadati</taxon>
        <taxon>Pseudomonadota</taxon>
        <taxon>Gammaproteobacteria</taxon>
        <taxon>Aeromonadales</taxon>
        <taxon>Aeromonadaceae</taxon>
        <taxon>Aeromonas</taxon>
    </lineage>
</organism>
<dbReference type="InterPro" id="IPR016032">
    <property type="entry name" value="Sig_transdc_resp-reg_C-effctor"/>
</dbReference>
<evidence type="ECO:0000256" key="1">
    <source>
        <dbReference type="ARBA" id="ARBA00023125"/>
    </source>
</evidence>
<gene>
    <name evidence="6" type="ordered locus">AHA_2998</name>
</gene>
<keyword evidence="7" id="KW-1185">Reference proteome</keyword>
<keyword evidence="4" id="KW-0472">Membrane</keyword>
<dbReference type="HOGENOM" id="CLU_890350_0_0_6"/>
<dbReference type="GO" id="GO:0006355">
    <property type="term" value="P:regulation of DNA-templated transcription"/>
    <property type="evidence" value="ECO:0007669"/>
    <property type="project" value="InterPro"/>
</dbReference>
<dbReference type="SMART" id="SM00862">
    <property type="entry name" value="Trans_reg_C"/>
    <property type="match status" value="1"/>
</dbReference>
<dbReference type="EnsemblBacteria" id="ABK38723">
    <property type="protein sequence ID" value="ABK38723"/>
    <property type="gene ID" value="AHA_2998"/>
</dbReference>
<dbReference type="KEGG" id="aha:AHA_2998"/>
<feature type="compositionally biased region" description="Low complexity" evidence="3">
    <location>
        <begin position="200"/>
        <end position="217"/>
    </location>
</feature>
<feature type="region of interest" description="Disordered" evidence="3">
    <location>
        <begin position="197"/>
        <end position="217"/>
    </location>
</feature>
<dbReference type="OrthoDB" id="5904978at2"/>
<feature type="DNA-binding region" description="OmpR/PhoB-type" evidence="2">
    <location>
        <begin position="85"/>
        <end position="186"/>
    </location>
</feature>
<protein>
    <submittedName>
        <fullName evidence="6">Transcriptional regulatory protein, C terminal</fullName>
    </submittedName>
</protein>
<evidence type="ECO:0000256" key="2">
    <source>
        <dbReference type="PROSITE-ProRule" id="PRU01091"/>
    </source>
</evidence>
<evidence type="ECO:0000259" key="5">
    <source>
        <dbReference type="PROSITE" id="PS51755"/>
    </source>
</evidence>
<keyword evidence="1 2" id="KW-0238">DNA-binding</keyword>
<dbReference type="Gene3D" id="1.10.10.10">
    <property type="entry name" value="Winged helix-like DNA-binding domain superfamily/Winged helix DNA-binding domain"/>
    <property type="match status" value="1"/>
</dbReference>
<evidence type="ECO:0000313" key="6">
    <source>
        <dbReference type="EMBL" id="ABK38723.1"/>
    </source>
</evidence>
<dbReference type="PROSITE" id="PS51755">
    <property type="entry name" value="OMPR_PHOB"/>
    <property type="match status" value="1"/>
</dbReference>
<evidence type="ECO:0000256" key="4">
    <source>
        <dbReference type="SAM" id="Phobius"/>
    </source>
</evidence>
<dbReference type="GO" id="GO:0003677">
    <property type="term" value="F:DNA binding"/>
    <property type="evidence" value="ECO:0007669"/>
    <property type="project" value="UniProtKB-UniRule"/>
</dbReference>
<dbReference type="eggNOG" id="COG3710">
    <property type="taxonomic scope" value="Bacteria"/>
</dbReference>
<dbReference type="GO" id="GO:0000160">
    <property type="term" value="P:phosphorelay signal transduction system"/>
    <property type="evidence" value="ECO:0007669"/>
    <property type="project" value="InterPro"/>
</dbReference>
<name>A0KMK1_AERHH</name>
<evidence type="ECO:0000313" key="7">
    <source>
        <dbReference type="Proteomes" id="UP000000756"/>
    </source>
</evidence>
<dbReference type="AlphaFoldDB" id="A0KMK1"/>
<dbReference type="Proteomes" id="UP000000756">
    <property type="component" value="Chromosome"/>
</dbReference>
<dbReference type="SUPFAM" id="SSF46894">
    <property type="entry name" value="C-terminal effector domain of the bipartite response regulators"/>
    <property type="match status" value="1"/>
</dbReference>
<sequence>MSLQWCWHLARHVCSPLSSTILPRGERLFIQCLSPASHTRGEPASATPIYPLTRGGAPVRFHSLPINKQHHLRDDHRAMDPDHAPHLHAFGRFVLDSKQLTLTRSHDGNPTSVRVSAAEARLLHFFLTHAGSLHSKETLLAIGWDGRPVSASSLPVAIANLRRYLDTPEQEAVIRTLPRQGYLLMLSPAAMQAIPTASTPSLSEPAADPAPLPEAGEPVATEPVAASRDAVPIPLPRWQQRLLLGVMGLFLTLLLLTGLYLSATWVSVRCEPAGQGTLCRTQKAASHLPTPAAGEIWLMVGEDQAKFEEKKP</sequence>